<evidence type="ECO:0000256" key="1">
    <source>
        <dbReference type="SAM" id="Phobius"/>
    </source>
</evidence>
<feature type="transmembrane region" description="Helical" evidence="1">
    <location>
        <begin position="164"/>
        <end position="185"/>
    </location>
</feature>
<comment type="caution">
    <text evidence="2">The sequence shown here is derived from an EMBL/GenBank/DDBJ whole genome shotgun (WGS) entry which is preliminary data.</text>
</comment>
<sequence>MSFRCCRLDCLCYGLLGRCRSRCCALGRVSGCRVGQLVLLVVSKFLGRAGGTCVSPWLEWFASFLAPGMLLQMVVWLNSGHWVPVGLVRGLGWRVLRVSLWRCFGRWCTCVALCLVLVLMPYQWYARLWSWLVSEFFLSLWERSCFAVVPNLGVPDAIVICDAASLWVVLWFSVAVAGVLVRLVALSRRLWGAHSYRGSLTHRIKVVDTTVRSVTFWVPGA</sequence>
<keyword evidence="1" id="KW-1133">Transmembrane helix</keyword>
<dbReference type="AlphaFoldDB" id="A0A843XKV6"/>
<protein>
    <submittedName>
        <fullName evidence="2">Uncharacterized protein</fullName>
    </submittedName>
</protein>
<organism evidence="2 3">
    <name type="scientific">Colocasia esculenta</name>
    <name type="common">Wild taro</name>
    <name type="synonym">Arum esculentum</name>
    <dbReference type="NCBI Taxonomy" id="4460"/>
    <lineage>
        <taxon>Eukaryota</taxon>
        <taxon>Viridiplantae</taxon>
        <taxon>Streptophyta</taxon>
        <taxon>Embryophyta</taxon>
        <taxon>Tracheophyta</taxon>
        <taxon>Spermatophyta</taxon>
        <taxon>Magnoliopsida</taxon>
        <taxon>Liliopsida</taxon>
        <taxon>Araceae</taxon>
        <taxon>Aroideae</taxon>
        <taxon>Colocasieae</taxon>
        <taxon>Colocasia</taxon>
    </lineage>
</organism>
<evidence type="ECO:0000313" key="3">
    <source>
        <dbReference type="Proteomes" id="UP000652761"/>
    </source>
</evidence>
<accession>A0A843XKV6</accession>
<dbReference type="Proteomes" id="UP000652761">
    <property type="component" value="Unassembled WGS sequence"/>
</dbReference>
<reference evidence="2" key="1">
    <citation type="submission" date="2017-07" db="EMBL/GenBank/DDBJ databases">
        <title>Taro Niue Genome Assembly and Annotation.</title>
        <authorList>
            <person name="Atibalentja N."/>
            <person name="Keating K."/>
            <person name="Fields C.J."/>
        </authorList>
    </citation>
    <scope>NUCLEOTIDE SEQUENCE</scope>
    <source>
        <strain evidence="2">Niue_2</strain>
        <tissue evidence="2">Leaf</tissue>
    </source>
</reference>
<dbReference type="EMBL" id="NMUH01009766">
    <property type="protein sequence ID" value="MQM20378.1"/>
    <property type="molecule type" value="Genomic_DNA"/>
</dbReference>
<gene>
    <name evidence="2" type="ORF">Taro_053396</name>
</gene>
<name>A0A843XKV6_COLES</name>
<keyword evidence="1" id="KW-0812">Transmembrane</keyword>
<feature type="transmembrane region" description="Helical" evidence="1">
    <location>
        <begin position="104"/>
        <end position="125"/>
    </location>
</feature>
<keyword evidence="1" id="KW-0472">Membrane</keyword>
<proteinExistence type="predicted"/>
<keyword evidence="3" id="KW-1185">Reference proteome</keyword>
<evidence type="ECO:0000313" key="2">
    <source>
        <dbReference type="EMBL" id="MQM20378.1"/>
    </source>
</evidence>